<accession>A0A964W279</accession>
<comment type="caution">
    <text evidence="1">The sequence shown here is derived from an EMBL/GenBank/DDBJ whole genome shotgun (WGS) entry which is preliminary data.</text>
</comment>
<evidence type="ECO:0000313" key="1">
    <source>
        <dbReference type="EMBL" id="MVX64221.1"/>
    </source>
</evidence>
<name>A0A964W279_9CLOT</name>
<sequence>MSKLILKEFINSKINTELKRISFQLYQSKYGKYDISRESPTKIFYKIIKEDSLEFLINTLPYITSETTRNRIFIESNDDIRICDRMQIFSSIDLEEYRRLLNVNLNDYGIDIKGEEELVKSNSYEFNIKLDINDYSEFGSKVNLVGMFEGDCSNIIWIDQEWDFISILDVDGIRNDIDVPSWCEYLIDGCLDIYRKNNKMAFFNLFAALDNLINVIHEGIFEYYLNMCIRCGIQEVFKEKIRCFSNKTKNLNLKLTDVMKELKLDIKDFETLKSWKKYSEVRDKIAHGGTYEDKHDINEVAYTIIMLIYSLILQKNVEKTEWEDILEF</sequence>
<dbReference type="EMBL" id="WSRQ01000015">
    <property type="protein sequence ID" value="MVX64221.1"/>
    <property type="molecule type" value="Genomic_DNA"/>
</dbReference>
<reference evidence="1" key="1">
    <citation type="submission" date="2019-12" db="EMBL/GenBank/DDBJ databases">
        <title>Microbes associate with the intestines of laboratory mice.</title>
        <authorList>
            <person name="Navarre W."/>
            <person name="Wong E."/>
        </authorList>
    </citation>
    <scope>NUCLEOTIDE SEQUENCE</scope>
    <source>
        <strain evidence="1">NM79_F5</strain>
    </source>
</reference>
<proteinExistence type="predicted"/>
<evidence type="ECO:0000313" key="2">
    <source>
        <dbReference type="Proteomes" id="UP000656077"/>
    </source>
</evidence>
<dbReference type="Proteomes" id="UP000656077">
    <property type="component" value="Unassembled WGS sequence"/>
</dbReference>
<protein>
    <submittedName>
        <fullName evidence="1">Uncharacterized protein</fullName>
    </submittedName>
</protein>
<organism evidence="1 2">
    <name type="scientific">Clostridium chromiireducens</name>
    <dbReference type="NCBI Taxonomy" id="225345"/>
    <lineage>
        <taxon>Bacteria</taxon>
        <taxon>Bacillati</taxon>
        <taxon>Bacillota</taxon>
        <taxon>Clostridia</taxon>
        <taxon>Eubacteriales</taxon>
        <taxon>Clostridiaceae</taxon>
        <taxon>Clostridium</taxon>
    </lineage>
</organism>
<dbReference type="AlphaFoldDB" id="A0A964W279"/>
<dbReference type="RefSeq" id="WP_160359218.1">
    <property type="nucleotide sequence ID" value="NZ_WSRQ01000015.1"/>
</dbReference>
<gene>
    <name evidence="1" type="ORF">GKZ28_11020</name>
</gene>